<reference evidence="6 7" key="1">
    <citation type="submission" date="2022-10" db="EMBL/GenBank/DDBJ databases">
        <title>WGS assembly of Paspalum vaginatum 540-79.</title>
        <authorList>
            <person name="Sun G."/>
            <person name="Wase N."/>
            <person name="Shu S."/>
            <person name="Jenkins J."/>
            <person name="Zhou B."/>
            <person name="Torres-Rodriguez J."/>
            <person name="Chen C."/>
            <person name="Sandor L."/>
            <person name="Plott C."/>
            <person name="Yoshinga Y."/>
            <person name="Daum C."/>
            <person name="Qi P."/>
            <person name="Barry K."/>
            <person name="Lipzen A."/>
            <person name="Berry L."/>
            <person name="Pedersen C."/>
            <person name="Gottilla T."/>
            <person name="Foltz A."/>
            <person name="Yu H."/>
            <person name="O'Malley R."/>
            <person name="Zhang C."/>
            <person name="Devos K."/>
            <person name="Sigmon B."/>
            <person name="Yu B."/>
            <person name="Obata T."/>
            <person name="Schmutz J."/>
            <person name="Schnable J."/>
        </authorList>
    </citation>
    <scope>NUCLEOTIDE SEQUENCE [LARGE SCALE GENOMIC DNA]</scope>
    <source>
        <strain evidence="7">cv. 540-79</strain>
    </source>
</reference>
<dbReference type="EMBL" id="MU630172">
    <property type="protein sequence ID" value="KAJ1254295.1"/>
    <property type="molecule type" value="Genomic_DNA"/>
</dbReference>
<dbReference type="InterPro" id="IPR055414">
    <property type="entry name" value="LRR_R13L4/SHOC2-like"/>
</dbReference>
<feature type="domain" description="Disease resistance R13L4/SHOC-2-like LRR" evidence="5">
    <location>
        <begin position="373"/>
        <end position="474"/>
    </location>
</feature>
<feature type="domain" description="NB-ARC" evidence="3">
    <location>
        <begin position="1"/>
        <end position="161"/>
    </location>
</feature>
<organism evidence="6 7">
    <name type="scientific">Paspalum vaginatum</name>
    <name type="common">seashore paspalum</name>
    <dbReference type="NCBI Taxonomy" id="158149"/>
    <lineage>
        <taxon>Eukaryota</taxon>
        <taxon>Viridiplantae</taxon>
        <taxon>Streptophyta</taxon>
        <taxon>Embryophyta</taxon>
        <taxon>Tracheophyta</taxon>
        <taxon>Spermatophyta</taxon>
        <taxon>Magnoliopsida</taxon>
        <taxon>Liliopsida</taxon>
        <taxon>Poales</taxon>
        <taxon>Poaceae</taxon>
        <taxon>PACMAD clade</taxon>
        <taxon>Panicoideae</taxon>
        <taxon>Andropogonodae</taxon>
        <taxon>Paspaleae</taxon>
        <taxon>Paspalinae</taxon>
        <taxon>Paspalum</taxon>
    </lineage>
</organism>
<dbReference type="GO" id="GO:0042742">
    <property type="term" value="P:defense response to bacterium"/>
    <property type="evidence" value="ECO:0007669"/>
    <property type="project" value="UniProtKB-ARBA"/>
</dbReference>
<dbReference type="Gene3D" id="3.40.50.300">
    <property type="entry name" value="P-loop containing nucleotide triphosphate hydrolases"/>
    <property type="match status" value="1"/>
</dbReference>
<dbReference type="InterPro" id="IPR027417">
    <property type="entry name" value="P-loop_NTPase"/>
</dbReference>
<keyword evidence="1" id="KW-0677">Repeat</keyword>
<dbReference type="GO" id="GO:0002758">
    <property type="term" value="P:innate immune response-activating signaling pathway"/>
    <property type="evidence" value="ECO:0007669"/>
    <property type="project" value="UniProtKB-ARBA"/>
</dbReference>
<dbReference type="SUPFAM" id="SSF52047">
    <property type="entry name" value="RNI-like"/>
    <property type="match status" value="1"/>
</dbReference>
<evidence type="ECO:0000313" key="6">
    <source>
        <dbReference type="EMBL" id="KAJ1254295.1"/>
    </source>
</evidence>
<dbReference type="GO" id="GO:0009626">
    <property type="term" value="P:plant-type hypersensitive response"/>
    <property type="evidence" value="ECO:0007669"/>
    <property type="project" value="UniProtKB-ARBA"/>
</dbReference>
<evidence type="ECO:0000259" key="4">
    <source>
        <dbReference type="Pfam" id="PF23559"/>
    </source>
</evidence>
<keyword evidence="2" id="KW-0611">Plant defense</keyword>
<dbReference type="Pfam" id="PF23559">
    <property type="entry name" value="WHD_DRP"/>
    <property type="match status" value="1"/>
</dbReference>
<dbReference type="Gene3D" id="1.10.8.430">
    <property type="entry name" value="Helical domain of apoptotic protease-activating factors"/>
    <property type="match status" value="1"/>
</dbReference>
<comment type="caution">
    <text evidence="6">The sequence shown here is derived from an EMBL/GenBank/DDBJ whole genome shotgun (WGS) entry which is preliminary data.</text>
</comment>
<gene>
    <name evidence="6" type="ORF">BS78_K092200</name>
</gene>
<dbReference type="PANTHER" id="PTHR23155">
    <property type="entry name" value="DISEASE RESISTANCE PROTEIN RP"/>
    <property type="match status" value="1"/>
</dbReference>
<evidence type="ECO:0000256" key="1">
    <source>
        <dbReference type="ARBA" id="ARBA00022737"/>
    </source>
</evidence>
<dbReference type="Proteomes" id="UP001164776">
    <property type="component" value="Unassembled WGS sequence"/>
</dbReference>
<dbReference type="InterPro" id="IPR036388">
    <property type="entry name" value="WH-like_DNA-bd_sf"/>
</dbReference>
<dbReference type="FunFam" id="1.10.10.10:FF:000322">
    <property type="entry name" value="Probable disease resistance protein At1g63360"/>
    <property type="match status" value="1"/>
</dbReference>
<evidence type="ECO:0000313" key="7">
    <source>
        <dbReference type="Proteomes" id="UP001164776"/>
    </source>
</evidence>
<protein>
    <recommendedName>
        <fullName evidence="8">NB-ARC domain-containing protein</fullName>
    </recommendedName>
</protein>
<dbReference type="SUPFAM" id="SSF52540">
    <property type="entry name" value="P-loop containing nucleoside triphosphate hydrolases"/>
    <property type="match status" value="1"/>
</dbReference>
<feature type="domain" description="Disease resistance R13L4/SHOC-2-like LRR" evidence="5">
    <location>
        <begin position="542"/>
        <end position="770"/>
    </location>
</feature>
<dbReference type="Pfam" id="PF00931">
    <property type="entry name" value="NB-ARC"/>
    <property type="match status" value="1"/>
</dbReference>
<evidence type="ECO:0008006" key="8">
    <source>
        <dbReference type="Google" id="ProtNLM"/>
    </source>
</evidence>
<feature type="domain" description="Disease resistance protein winged helix" evidence="4">
    <location>
        <begin position="250"/>
        <end position="323"/>
    </location>
</feature>
<dbReference type="InterPro" id="IPR058922">
    <property type="entry name" value="WHD_DRP"/>
</dbReference>
<dbReference type="PANTHER" id="PTHR23155:SF1114">
    <property type="entry name" value="OS02G0475500 PROTEIN"/>
    <property type="match status" value="1"/>
</dbReference>
<dbReference type="InterPro" id="IPR044974">
    <property type="entry name" value="Disease_R_plants"/>
</dbReference>
<name>A0A9W7X6T4_9POAL</name>
<dbReference type="OrthoDB" id="687531at2759"/>
<evidence type="ECO:0000259" key="3">
    <source>
        <dbReference type="Pfam" id="PF00931"/>
    </source>
</evidence>
<dbReference type="GO" id="GO:0043531">
    <property type="term" value="F:ADP binding"/>
    <property type="evidence" value="ECO:0007669"/>
    <property type="project" value="InterPro"/>
</dbReference>
<proteinExistence type="predicted"/>
<evidence type="ECO:0000256" key="2">
    <source>
        <dbReference type="ARBA" id="ARBA00022821"/>
    </source>
</evidence>
<sequence>MGGLGKTTLVSSVYQRAKLNNSFEKCVFVTVMRPFKLADFLITLVQQLIQESSKKDELLENSSKKSIESMGVDELTMQLKRLLEKKNCLIVLDDLFDISEWDLIKERLFPQLQKTSRIIVTTRKENIASHCSGEVRNVYNLQVLEPEEALHLFSKKVFGKDTGLVDQNSELLKEGKQILKKCGGLPLAIVAIGGFLANRPKNPEEWRKLNKNINAELELNLELGMIRTVLEKSYDGLPYHLKSCFLYLSIFPEDQIISRRRLVHWWAVEGYATEAHGKSAIEIADNYFMELESRSMILPYQQSVDSRKSIDSCKVHDLIRDIAISKSVEENLVFKLEEGCSFNTPVKIRHLAISSNWEGDQSEFDSIVDMSRLRSLSLFGEWKPFFISDKMRFLRVLDLEGIFDLQYHDLDQIWKLIHLKYLSLRRCFYIELLPDSLGNLRQLQMLDVRDTSVRSLSKTISNLQKLQYIHAGDKQYFEPKQKDSLMKRCLRGSYLCATCCVPLVMDIDSPFLPRRDECAFACCVEFPAINRMGLDLNQVGGGALMPRGVKKLRHLHTLREVNVGRGSFILRDIGMLTGLCKLGVAGISKKNAMALCSAISKLRRLESLSVRSEAGEPVGLQGCLDAISSPPENLQSLKLYGNLETLPKWIEELQHLVKLELEDTRLLEHDAAMEFLGKLPKLEIVCLSGSSFEGEKLAFIKSPLVETAFRSLRVLRLDNIWSWNLKSVEFEEGTVPKLELLRVIGSVADEFGFSGLQFLPSINHVHVTVFSLWGSDLLEAAKEEDADKICLEQSYKASLLRSELKKQIQDQLAGHANQPIVTV</sequence>
<dbReference type="InterPro" id="IPR042197">
    <property type="entry name" value="Apaf_helical"/>
</dbReference>
<dbReference type="PRINTS" id="PR00364">
    <property type="entry name" value="DISEASERSIST"/>
</dbReference>
<dbReference type="InterPro" id="IPR032675">
    <property type="entry name" value="LRR_dom_sf"/>
</dbReference>
<accession>A0A9W7X6T4</accession>
<evidence type="ECO:0000259" key="5">
    <source>
        <dbReference type="Pfam" id="PF23598"/>
    </source>
</evidence>
<dbReference type="Gene3D" id="3.80.10.10">
    <property type="entry name" value="Ribonuclease Inhibitor"/>
    <property type="match status" value="2"/>
</dbReference>
<dbReference type="Pfam" id="PF23598">
    <property type="entry name" value="LRR_14"/>
    <property type="match status" value="2"/>
</dbReference>
<dbReference type="AlphaFoldDB" id="A0A9W7X6T4"/>
<keyword evidence="7" id="KW-1185">Reference proteome</keyword>
<dbReference type="Gene3D" id="1.10.10.10">
    <property type="entry name" value="Winged helix-like DNA-binding domain superfamily/Winged helix DNA-binding domain"/>
    <property type="match status" value="1"/>
</dbReference>
<dbReference type="InterPro" id="IPR002182">
    <property type="entry name" value="NB-ARC"/>
</dbReference>